<dbReference type="RefSeq" id="WP_102364565.1">
    <property type="nucleotide sequence ID" value="NZ_CP020991.1"/>
</dbReference>
<dbReference type="GeneID" id="98061453"/>
<accession>A0A2K9NYU5</accession>
<keyword evidence="2" id="KW-1185">Reference proteome</keyword>
<protein>
    <recommendedName>
        <fullName evidence="3">Phage protein</fullName>
    </recommendedName>
</protein>
<organism evidence="1 2">
    <name type="scientific">Monoglobus pectinilyticus</name>
    <dbReference type="NCBI Taxonomy" id="1981510"/>
    <lineage>
        <taxon>Bacteria</taxon>
        <taxon>Bacillati</taxon>
        <taxon>Bacillota</taxon>
        <taxon>Clostridia</taxon>
        <taxon>Monoglobales</taxon>
        <taxon>Monoglobaceae</taxon>
        <taxon>Monoglobus</taxon>
    </lineage>
</organism>
<dbReference type="Proteomes" id="UP000235589">
    <property type="component" value="Chromosome"/>
</dbReference>
<evidence type="ECO:0000313" key="1">
    <source>
        <dbReference type="EMBL" id="AUO18206.1"/>
    </source>
</evidence>
<evidence type="ECO:0000313" key="2">
    <source>
        <dbReference type="Proteomes" id="UP000235589"/>
    </source>
</evidence>
<dbReference type="AlphaFoldDB" id="A0A2K9NYU5"/>
<proteinExistence type="predicted"/>
<dbReference type="KEGG" id="mpec:B9O19_00019"/>
<evidence type="ECO:0008006" key="3">
    <source>
        <dbReference type="Google" id="ProtNLM"/>
    </source>
</evidence>
<reference evidence="1 2" key="1">
    <citation type="submission" date="2017-04" db="EMBL/GenBank/DDBJ databases">
        <title>Monoglobus pectinilyticus 14 draft genome.</title>
        <authorList>
            <person name="Kim C."/>
            <person name="Rosendale D.I."/>
            <person name="Kelly W.J."/>
            <person name="Tannock G.W."/>
            <person name="Patchett M.L."/>
            <person name="Jordens J.Z."/>
        </authorList>
    </citation>
    <scope>NUCLEOTIDE SEQUENCE [LARGE SCALE GENOMIC DNA]</scope>
    <source>
        <strain evidence="1 2">14</strain>
    </source>
</reference>
<name>A0A2K9NYU5_9FIRM</name>
<dbReference type="EMBL" id="CP020991">
    <property type="protein sequence ID" value="AUO18206.1"/>
    <property type="molecule type" value="Genomic_DNA"/>
</dbReference>
<sequence length="97" mass="11048">MAKDIENILTIKINGKEVQSRPFAFEDYADMQDKHLRGHSGACKLCYGVLISMFKGTAANKEYIDTMSIAEKDMLCRKLLDIYLNTISEVNELIKNQ</sequence>
<gene>
    <name evidence="1" type="ORF">B9O19_00019</name>
</gene>